<dbReference type="CDD" id="cd06186">
    <property type="entry name" value="NOX_Duox_like_FAD_NADP"/>
    <property type="match status" value="1"/>
</dbReference>
<keyword evidence="9" id="KW-0560">Oxidoreductase</keyword>
<keyword evidence="7" id="KW-0249">Electron transport</keyword>
<dbReference type="AlphaFoldDB" id="A0AAD6FZ88"/>
<dbReference type="PANTHER" id="PTHR32361:SF24">
    <property type="entry name" value="REDUCTASE, PUTATIVE (AFU_ORTHOLOGUE AFUA_3G10820)-RELATED"/>
    <property type="match status" value="1"/>
</dbReference>
<keyword evidence="11 13" id="KW-0472">Membrane</keyword>
<dbReference type="GO" id="GO:0005886">
    <property type="term" value="C:plasma membrane"/>
    <property type="evidence" value="ECO:0007669"/>
    <property type="project" value="UniProtKB-SubCell"/>
</dbReference>
<dbReference type="EMBL" id="JAPVEA010000008">
    <property type="protein sequence ID" value="KAJ5439648.1"/>
    <property type="molecule type" value="Genomic_DNA"/>
</dbReference>
<dbReference type="Pfam" id="PF01794">
    <property type="entry name" value="Ferric_reduct"/>
    <property type="match status" value="1"/>
</dbReference>
<evidence type="ECO:0000256" key="9">
    <source>
        <dbReference type="ARBA" id="ARBA00023002"/>
    </source>
</evidence>
<dbReference type="InterPro" id="IPR039261">
    <property type="entry name" value="FNR_nucleotide-bd"/>
</dbReference>
<evidence type="ECO:0000313" key="16">
    <source>
        <dbReference type="EMBL" id="KAJ5439648.1"/>
    </source>
</evidence>
<keyword evidence="6 13" id="KW-0812">Transmembrane</keyword>
<keyword evidence="10" id="KW-0406">Ion transport</keyword>
<feature type="transmembrane region" description="Helical" evidence="13">
    <location>
        <begin position="202"/>
        <end position="220"/>
    </location>
</feature>
<dbReference type="SFLD" id="SFLDG01168">
    <property type="entry name" value="Ferric_reductase_subgroup_(FRE"/>
    <property type="match status" value="1"/>
</dbReference>
<feature type="chain" id="PRO_5041897034" description="ferric-chelate reductase (NADPH)" evidence="14">
    <location>
        <begin position="17"/>
        <end position="599"/>
    </location>
</feature>
<reference evidence="16" key="2">
    <citation type="journal article" date="2023" name="IMA Fungus">
        <title>Comparative genomic study of the Penicillium genus elucidates a diverse pangenome and 15 lateral gene transfer events.</title>
        <authorList>
            <person name="Petersen C."/>
            <person name="Sorensen T."/>
            <person name="Nielsen M.R."/>
            <person name="Sondergaard T.E."/>
            <person name="Sorensen J.L."/>
            <person name="Fitzpatrick D.A."/>
            <person name="Frisvad J.C."/>
            <person name="Nielsen K.L."/>
        </authorList>
    </citation>
    <scope>NUCLEOTIDE SEQUENCE</scope>
    <source>
        <strain evidence="16">IBT 16125</strain>
    </source>
</reference>
<evidence type="ECO:0000256" key="12">
    <source>
        <dbReference type="ARBA" id="ARBA00048483"/>
    </source>
</evidence>
<feature type="transmembrane region" description="Helical" evidence="13">
    <location>
        <begin position="270"/>
        <end position="291"/>
    </location>
</feature>
<evidence type="ECO:0000256" key="10">
    <source>
        <dbReference type="ARBA" id="ARBA00023065"/>
    </source>
</evidence>
<dbReference type="Pfam" id="PF08022">
    <property type="entry name" value="FAD_binding_8"/>
    <property type="match status" value="1"/>
</dbReference>
<evidence type="ECO:0000313" key="17">
    <source>
        <dbReference type="Proteomes" id="UP001213681"/>
    </source>
</evidence>
<keyword evidence="14" id="KW-0732">Signal</keyword>
<comment type="caution">
    <text evidence="16">The sequence shown here is derived from an EMBL/GenBank/DDBJ whole genome shotgun (WGS) entry which is preliminary data.</text>
</comment>
<feature type="transmembrane region" description="Helical" evidence="13">
    <location>
        <begin position="129"/>
        <end position="149"/>
    </location>
</feature>
<keyword evidence="5" id="KW-1003">Cell membrane</keyword>
<proteinExistence type="inferred from homology"/>
<keyword evidence="4" id="KW-0813">Transport</keyword>
<evidence type="ECO:0000256" key="1">
    <source>
        <dbReference type="ARBA" id="ARBA00004651"/>
    </source>
</evidence>
<dbReference type="GO" id="GO:0015677">
    <property type="term" value="P:copper ion import"/>
    <property type="evidence" value="ECO:0007669"/>
    <property type="project" value="TreeGrafter"/>
</dbReference>
<evidence type="ECO:0000256" key="13">
    <source>
        <dbReference type="SAM" id="Phobius"/>
    </source>
</evidence>
<keyword evidence="17" id="KW-1185">Reference proteome</keyword>
<comment type="subcellular location">
    <subcellularLocation>
        <location evidence="1">Cell membrane</location>
        <topology evidence="1">Multi-pass membrane protein</topology>
    </subcellularLocation>
</comment>
<dbReference type="InterPro" id="IPR013121">
    <property type="entry name" value="Fe_red_NAD-bd_6"/>
</dbReference>
<evidence type="ECO:0000256" key="11">
    <source>
        <dbReference type="ARBA" id="ARBA00023136"/>
    </source>
</evidence>
<dbReference type="SFLD" id="SFLDS00052">
    <property type="entry name" value="Ferric_Reductase_Domain"/>
    <property type="match status" value="1"/>
</dbReference>
<dbReference type="Gene3D" id="3.40.50.80">
    <property type="entry name" value="Nucleotide-binding domain of ferredoxin-NADP reductase (FNR) module"/>
    <property type="match status" value="1"/>
</dbReference>
<evidence type="ECO:0000256" key="3">
    <source>
        <dbReference type="ARBA" id="ARBA00012668"/>
    </source>
</evidence>
<dbReference type="InterPro" id="IPR017938">
    <property type="entry name" value="Riboflavin_synthase-like_b-brl"/>
</dbReference>
<dbReference type="SUPFAM" id="SSF63380">
    <property type="entry name" value="Riboflavin synthase domain-like"/>
    <property type="match status" value="1"/>
</dbReference>
<feature type="signal peptide" evidence="14">
    <location>
        <begin position="1"/>
        <end position="16"/>
    </location>
</feature>
<dbReference type="InterPro" id="IPR017927">
    <property type="entry name" value="FAD-bd_FR_type"/>
</dbReference>
<dbReference type="Proteomes" id="UP001213681">
    <property type="component" value="Unassembled WGS sequence"/>
</dbReference>
<dbReference type="FunFam" id="3.40.50.80:FF:000023">
    <property type="entry name" value="Putative ferric-chelate reductase"/>
    <property type="match status" value="1"/>
</dbReference>
<evidence type="ECO:0000259" key="15">
    <source>
        <dbReference type="PROSITE" id="PS51384"/>
    </source>
</evidence>
<evidence type="ECO:0000256" key="7">
    <source>
        <dbReference type="ARBA" id="ARBA00022982"/>
    </source>
</evidence>
<dbReference type="InterPro" id="IPR013130">
    <property type="entry name" value="Fe3_Rdtase_TM_dom"/>
</dbReference>
<organism evidence="16 17">
    <name type="scientific">Penicillium daleae</name>
    <dbReference type="NCBI Taxonomy" id="63821"/>
    <lineage>
        <taxon>Eukaryota</taxon>
        <taxon>Fungi</taxon>
        <taxon>Dikarya</taxon>
        <taxon>Ascomycota</taxon>
        <taxon>Pezizomycotina</taxon>
        <taxon>Eurotiomycetes</taxon>
        <taxon>Eurotiomycetidae</taxon>
        <taxon>Eurotiales</taxon>
        <taxon>Aspergillaceae</taxon>
        <taxon>Penicillium</taxon>
    </lineage>
</organism>
<dbReference type="InterPro" id="IPR051410">
    <property type="entry name" value="Ferric/Cupric_Reductase"/>
</dbReference>
<comment type="similarity">
    <text evidence="2">Belongs to the ferric reductase (FRE) family.</text>
</comment>
<gene>
    <name evidence="16" type="ORF">N7458_010646</name>
</gene>
<sequence length="599" mass="67295">MQSLLLALSLVGLSSAQEMFEKRGGKQSSAMEMWYEAYNDDLARYTILSLGCAAAAYYVWSLAFRFSGHLRRLATFTDDKQKYFVPAHDKFCWLKEHLIYAPLFGIRHNREFQLSAAINMGNLPSRFHGFLVVSVVAMNVVLCTVTTPYNSEEDTLAGIVRNRTGTMATVNLIPLIIMSGRNNPLIAMLHVPFDTWNLLHRWLGRIVVCEALAHTFAWAIPKGQEAGWNIVAKSMVSSSFLFAGLVATAALTALLLHSPSAIRHAFYETFLHLHIAIAAVSFGFLWVHLNGLVAQKYLFATIILWALERATRLFIIVYRNFGRESTTATIEAMPGDCMRISLRMARPWTFKPGQHIYLYIPAVGWWTSHPFSVGWSEIEETMSDEKALPVARQDLLGGPQKTTLSLLVRRRTGMTDNLFQRASNALGSRITLQAYAEGPYGNIHSMDSYGTVMLFAGGVGITHHVPFVRHLVAGFADGTVATRRLTLVWIIQSPEHLEWIRPWMTSILAMERRREVLRIMLFVTRPRSTKEIQSPSATVQMFPGRPNIDTLIGMEAENQIGAMGVLVCGNGGLSDDVRKVCRRRQAKSNIDYVEESFSW</sequence>
<evidence type="ECO:0000256" key="14">
    <source>
        <dbReference type="SAM" id="SignalP"/>
    </source>
</evidence>
<dbReference type="PANTHER" id="PTHR32361">
    <property type="entry name" value="FERRIC/CUPRIC REDUCTASE TRANSMEMBRANE COMPONENT"/>
    <property type="match status" value="1"/>
</dbReference>
<dbReference type="EC" id="1.16.1.9" evidence="3"/>
<evidence type="ECO:0000256" key="6">
    <source>
        <dbReference type="ARBA" id="ARBA00022692"/>
    </source>
</evidence>
<feature type="domain" description="FAD-binding FR-type" evidence="15">
    <location>
        <begin position="320"/>
        <end position="446"/>
    </location>
</feature>
<feature type="transmembrane region" description="Helical" evidence="13">
    <location>
        <begin position="42"/>
        <end position="63"/>
    </location>
</feature>
<name>A0AAD6FZ88_9EURO</name>
<evidence type="ECO:0000256" key="2">
    <source>
        <dbReference type="ARBA" id="ARBA00006278"/>
    </source>
</evidence>
<dbReference type="GO" id="GO:0052851">
    <property type="term" value="F:ferric-chelate reductase (NADPH) activity"/>
    <property type="evidence" value="ECO:0007669"/>
    <property type="project" value="UniProtKB-EC"/>
</dbReference>
<reference evidence="16" key="1">
    <citation type="submission" date="2022-12" db="EMBL/GenBank/DDBJ databases">
        <authorList>
            <person name="Petersen C."/>
        </authorList>
    </citation>
    <scope>NUCLEOTIDE SEQUENCE</scope>
    <source>
        <strain evidence="16">IBT 16125</strain>
    </source>
</reference>
<dbReference type="PROSITE" id="PS51384">
    <property type="entry name" value="FAD_FR"/>
    <property type="match status" value="1"/>
</dbReference>
<accession>A0AAD6FZ88</accession>
<evidence type="ECO:0000256" key="4">
    <source>
        <dbReference type="ARBA" id="ARBA00022448"/>
    </source>
</evidence>
<feature type="transmembrane region" description="Helical" evidence="13">
    <location>
        <begin position="240"/>
        <end position="258"/>
    </location>
</feature>
<dbReference type="Pfam" id="PF08030">
    <property type="entry name" value="NAD_binding_6"/>
    <property type="match status" value="1"/>
</dbReference>
<dbReference type="InterPro" id="IPR013112">
    <property type="entry name" value="FAD-bd_8"/>
</dbReference>
<evidence type="ECO:0000256" key="5">
    <source>
        <dbReference type="ARBA" id="ARBA00022475"/>
    </source>
</evidence>
<dbReference type="GeneID" id="81604271"/>
<comment type="catalytic activity">
    <reaction evidence="12">
        <text>2 a Fe(II)-siderophore + NADP(+) + H(+) = 2 a Fe(III)-siderophore + NADPH</text>
        <dbReference type="Rhea" id="RHEA:28795"/>
        <dbReference type="Rhea" id="RHEA-COMP:11342"/>
        <dbReference type="Rhea" id="RHEA-COMP:11344"/>
        <dbReference type="ChEBI" id="CHEBI:15378"/>
        <dbReference type="ChEBI" id="CHEBI:29033"/>
        <dbReference type="ChEBI" id="CHEBI:29034"/>
        <dbReference type="ChEBI" id="CHEBI:57783"/>
        <dbReference type="ChEBI" id="CHEBI:58349"/>
        <dbReference type="EC" id="1.16.1.9"/>
    </reaction>
</comment>
<feature type="transmembrane region" description="Helical" evidence="13">
    <location>
        <begin position="169"/>
        <end position="190"/>
    </location>
</feature>
<protein>
    <recommendedName>
        <fullName evidence="3">ferric-chelate reductase (NADPH)</fullName>
        <ecNumber evidence="3">1.16.1.9</ecNumber>
    </recommendedName>
</protein>
<keyword evidence="8 13" id="KW-1133">Transmembrane helix</keyword>
<dbReference type="GO" id="GO:0006879">
    <property type="term" value="P:intracellular iron ion homeostasis"/>
    <property type="evidence" value="ECO:0007669"/>
    <property type="project" value="TreeGrafter"/>
</dbReference>
<evidence type="ECO:0000256" key="8">
    <source>
        <dbReference type="ARBA" id="ARBA00022989"/>
    </source>
</evidence>
<dbReference type="GO" id="GO:0006826">
    <property type="term" value="P:iron ion transport"/>
    <property type="evidence" value="ECO:0007669"/>
    <property type="project" value="UniProtKB-ARBA"/>
</dbReference>
<dbReference type="RefSeq" id="XP_056762877.1">
    <property type="nucleotide sequence ID" value="XM_056914028.1"/>
</dbReference>
<dbReference type="SUPFAM" id="SSF52343">
    <property type="entry name" value="Ferredoxin reductase-like, C-terminal NADP-linked domain"/>
    <property type="match status" value="1"/>
</dbReference>